<feature type="region of interest" description="Disordered" evidence="1">
    <location>
        <begin position="1"/>
        <end position="35"/>
    </location>
</feature>
<proteinExistence type="predicted"/>
<feature type="region of interest" description="Disordered" evidence="1">
    <location>
        <begin position="210"/>
        <end position="248"/>
    </location>
</feature>
<organism evidence="2 3">
    <name type="scientific">Steinernema carpocapsae</name>
    <name type="common">Entomopathogenic nematode</name>
    <dbReference type="NCBI Taxonomy" id="34508"/>
    <lineage>
        <taxon>Eukaryota</taxon>
        <taxon>Metazoa</taxon>
        <taxon>Ecdysozoa</taxon>
        <taxon>Nematoda</taxon>
        <taxon>Chromadorea</taxon>
        <taxon>Rhabditida</taxon>
        <taxon>Tylenchina</taxon>
        <taxon>Panagrolaimomorpha</taxon>
        <taxon>Strongyloidoidea</taxon>
        <taxon>Steinernematidae</taxon>
        <taxon>Steinernema</taxon>
    </lineage>
</organism>
<evidence type="ECO:0000313" key="2">
    <source>
        <dbReference type="EMBL" id="TKR87059.1"/>
    </source>
</evidence>
<protein>
    <submittedName>
        <fullName evidence="2">Uncharacterized protein</fullName>
    </submittedName>
</protein>
<dbReference type="EMBL" id="AZBU02000003">
    <property type="protein sequence ID" value="TKR87059.1"/>
    <property type="molecule type" value="Genomic_DNA"/>
</dbReference>
<keyword evidence="3" id="KW-1185">Reference proteome</keyword>
<name>A0A4U5NU69_STECR</name>
<feature type="compositionally biased region" description="Polar residues" evidence="1">
    <location>
        <begin position="1"/>
        <end position="24"/>
    </location>
</feature>
<dbReference type="Proteomes" id="UP000298663">
    <property type="component" value="Unassembled WGS sequence"/>
</dbReference>
<feature type="region of interest" description="Disordered" evidence="1">
    <location>
        <begin position="341"/>
        <end position="375"/>
    </location>
</feature>
<sequence length="403" mass="45975">MLTVNNRNDTQNQQLQTSTMTSRPSARLAPEDKRAMNEEIRIKFTQQRDQERLAFEMQRRENERRERRRQLENNRQLAGLDASNIRNVDDAELRRRKIRLALEAMKRTGANKNINTANQDRLRRIQNLPISRNSVREDEIQRQRMLQQMKLDQRKRLIAQIRSRLTMPKGSVVSDELLLKAYQGGYLQQVQRHALQGRFVDPTAVRAVSSASGNARRHANSTAPAPAAPETQVHQEKPPVETLTEEKKTAEDAVEAKTNEANIEEDLNSKFLTIQYDGVDYELLGVPKEMEGRKAQIEADKTETNLVYYFYEGDEKRSAVRLPVPKCRKVSKCDREAARRAKRKPALRLDCSPPLAAEPMDTSESPDKSLDSGLSSLAESGASLQVKFSAVEYLKSLHKTGLQ</sequence>
<reference evidence="2 3" key="2">
    <citation type="journal article" date="2019" name="G3 (Bethesda)">
        <title>Hybrid Assembly of the Genome of the Entomopathogenic Nematode Steinernema carpocapsae Identifies the X-Chromosome.</title>
        <authorList>
            <person name="Serra L."/>
            <person name="Macchietto M."/>
            <person name="Macias-Munoz A."/>
            <person name="McGill C.J."/>
            <person name="Rodriguez I.M."/>
            <person name="Rodriguez B."/>
            <person name="Murad R."/>
            <person name="Mortazavi A."/>
        </authorList>
    </citation>
    <scope>NUCLEOTIDE SEQUENCE [LARGE SCALE GENOMIC DNA]</scope>
    <source>
        <strain evidence="2 3">ALL</strain>
    </source>
</reference>
<accession>A0A4U5NU69</accession>
<dbReference type="OrthoDB" id="10660891at2759"/>
<evidence type="ECO:0000313" key="3">
    <source>
        <dbReference type="Proteomes" id="UP000298663"/>
    </source>
</evidence>
<reference evidence="2 3" key="1">
    <citation type="journal article" date="2015" name="Genome Biol.">
        <title>Comparative genomics of Steinernema reveals deeply conserved gene regulatory networks.</title>
        <authorList>
            <person name="Dillman A.R."/>
            <person name="Macchietto M."/>
            <person name="Porter C.F."/>
            <person name="Rogers A."/>
            <person name="Williams B."/>
            <person name="Antoshechkin I."/>
            <person name="Lee M.M."/>
            <person name="Goodwin Z."/>
            <person name="Lu X."/>
            <person name="Lewis E.E."/>
            <person name="Goodrich-Blair H."/>
            <person name="Stock S.P."/>
            <person name="Adams B.J."/>
            <person name="Sternberg P.W."/>
            <person name="Mortazavi A."/>
        </authorList>
    </citation>
    <scope>NUCLEOTIDE SEQUENCE [LARGE SCALE GENOMIC DNA]</scope>
    <source>
        <strain evidence="2 3">ALL</strain>
    </source>
</reference>
<gene>
    <name evidence="2" type="ORF">L596_011529</name>
</gene>
<comment type="caution">
    <text evidence="2">The sequence shown here is derived from an EMBL/GenBank/DDBJ whole genome shotgun (WGS) entry which is preliminary data.</text>
</comment>
<dbReference type="AlphaFoldDB" id="A0A4U5NU69"/>
<feature type="compositionally biased region" description="Basic and acidic residues" evidence="1">
    <location>
        <begin position="233"/>
        <end position="248"/>
    </location>
</feature>
<evidence type="ECO:0000256" key="1">
    <source>
        <dbReference type="SAM" id="MobiDB-lite"/>
    </source>
</evidence>